<dbReference type="EMBL" id="LT838272">
    <property type="protein sequence ID" value="SMB98820.1"/>
    <property type="molecule type" value="Genomic_DNA"/>
</dbReference>
<evidence type="ECO:0000313" key="2">
    <source>
        <dbReference type="EMBL" id="SMB98820.1"/>
    </source>
</evidence>
<keyword evidence="3" id="KW-1185">Reference proteome</keyword>
<protein>
    <submittedName>
        <fullName evidence="2">Uncharacterized protein</fullName>
    </submittedName>
</protein>
<organism evidence="2 3">
    <name type="scientific">Thermanaeromonas toyohensis ToBE</name>
    <dbReference type="NCBI Taxonomy" id="698762"/>
    <lineage>
        <taxon>Bacteria</taxon>
        <taxon>Bacillati</taxon>
        <taxon>Bacillota</taxon>
        <taxon>Clostridia</taxon>
        <taxon>Neomoorellales</taxon>
        <taxon>Neomoorellaceae</taxon>
        <taxon>Thermanaeromonas</taxon>
    </lineage>
</organism>
<gene>
    <name evidence="2" type="ORF">SAMN00808754_2568</name>
</gene>
<keyword evidence="1" id="KW-0472">Membrane</keyword>
<proteinExistence type="predicted"/>
<keyword evidence="1" id="KW-1133">Transmembrane helix</keyword>
<name>A0A1W1VZY6_9FIRM</name>
<feature type="transmembrane region" description="Helical" evidence="1">
    <location>
        <begin position="6"/>
        <end position="24"/>
    </location>
</feature>
<dbReference type="STRING" id="698762.SAMN00808754_2568"/>
<evidence type="ECO:0000256" key="1">
    <source>
        <dbReference type="SAM" id="Phobius"/>
    </source>
</evidence>
<reference evidence="2 3" key="1">
    <citation type="submission" date="2017-04" db="EMBL/GenBank/DDBJ databases">
        <authorList>
            <person name="Afonso C.L."/>
            <person name="Miller P.J."/>
            <person name="Scott M.A."/>
            <person name="Spackman E."/>
            <person name="Goraichik I."/>
            <person name="Dimitrov K.M."/>
            <person name="Suarez D.L."/>
            <person name="Swayne D.E."/>
        </authorList>
    </citation>
    <scope>NUCLEOTIDE SEQUENCE [LARGE SCALE GENOMIC DNA]</scope>
    <source>
        <strain evidence="2 3">ToBE</strain>
    </source>
</reference>
<dbReference type="Proteomes" id="UP000192569">
    <property type="component" value="Chromosome I"/>
</dbReference>
<evidence type="ECO:0000313" key="3">
    <source>
        <dbReference type="Proteomes" id="UP000192569"/>
    </source>
</evidence>
<accession>A0A1W1VZY6</accession>
<dbReference type="AlphaFoldDB" id="A0A1W1VZY6"/>
<keyword evidence="1" id="KW-0812">Transmembrane</keyword>
<sequence length="57" mass="6478">MLGRKGFWGGFITGSLLGFILGMISQPHNKPLERTDENTSFRERGKRASGIIRYHRS</sequence>